<dbReference type="Proteomes" id="UP000034531">
    <property type="component" value="Unassembled WGS sequence"/>
</dbReference>
<evidence type="ECO:0000313" key="1">
    <source>
        <dbReference type="EMBL" id="KKR49871.1"/>
    </source>
</evidence>
<comment type="caution">
    <text evidence="1">The sequence shown here is derived from an EMBL/GenBank/DDBJ whole genome shotgun (WGS) entry which is preliminary data.</text>
</comment>
<dbReference type="Pfam" id="PF08713">
    <property type="entry name" value="DNA_alkylation"/>
    <property type="match status" value="1"/>
</dbReference>
<dbReference type="PANTHER" id="PTHR34070">
    <property type="entry name" value="ARMADILLO-TYPE FOLD"/>
    <property type="match status" value="1"/>
</dbReference>
<evidence type="ECO:0000313" key="2">
    <source>
        <dbReference type="Proteomes" id="UP000034531"/>
    </source>
</evidence>
<dbReference type="EMBL" id="LBYI01000018">
    <property type="protein sequence ID" value="KKR49871.1"/>
    <property type="molecule type" value="Genomic_DNA"/>
</dbReference>
<protein>
    <recommendedName>
        <fullName evidence="3">DNA alkylation repair protein</fullName>
    </recommendedName>
</protein>
<dbReference type="SUPFAM" id="SSF48371">
    <property type="entry name" value="ARM repeat"/>
    <property type="match status" value="1"/>
</dbReference>
<dbReference type="Gene3D" id="1.25.10.90">
    <property type="match status" value="1"/>
</dbReference>
<organism evidence="1 2">
    <name type="scientific">Candidatus Curtissbacteria bacterium GW2011_GWA1_40_16</name>
    <dbReference type="NCBI Taxonomy" id="1618405"/>
    <lineage>
        <taxon>Bacteria</taxon>
        <taxon>Candidatus Curtissiibacteriota</taxon>
    </lineage>
</organism>
<name>A0A0G0RJ15_9BACT</name>
<dbReference type="PANTHER" id="PTHR34070:SF1">
    <property type="entry name" value="DNA ALKYLATION REPAIR PROTEIN"/>
    <property type="match status" value="1"/>
</dbReference>
<dbReference type="AlphaFoldDB" id="A0A0G0RJ15"/>
<sequence>FAILYLMNKYHQEIVGLYESYTGAFQSKLKSGYIGSSKFSYPISTPESRRIFVSWLKDKNFTKKEYKELLDSLSRGKSHNEFGAIGKLLEYLPELRRTLRPKFLDYWLGSAEGWAEVDNICQGQFSAQELLENWVEWKRFIKELNSSENVHKMRASLVLLTSPVRHSQSKKLSDMAFKNIDKLLDEKDILITKAVSWMLRDLTKNHRNAVESYLKKKEDFLPRVAVRETKNKLKTGRKQGK</sequence>
<proteinExistence type="predicted"/>
<dbReference type="InterPro" id="IPR016024">
    <property type="entry name" value="ARM-type_fold"/>
</dbReference>
<dbReference type="InterPro" id="IPR014825">
    <property type="entry name" value="DNA_alkylation"/>
</dbReference>
<feature type="non-terminal residue" evidence="1">
    <location>
        <position position="1"/>
    </location>
</feature>
<evidence type="ECO:0008006" key="3">
    <source>
        <dbReference type="Google" id="ProtNLM"/>
    </source>
</evidence>
<reference evidence="1 2" key="1">
    <citation type="journal article" date="2015" name="Nature">
        <title>rRNA introns, odd ribosomes, and small enigmatic genomes across a large radiation of phyla.</title>
        <authorList>
            <person name="Brown C.T."/>
            <person name="Hug L.A."/>
            <person name="Thomas B.C."/>
            <person name="Sharon I."/>
            <person name="Castelle C.J."/>
            <person name="Singh A."/>
            <person name="Wilkins M.J."/>
            <person name="Williams K.H."/>
            <person name="Banfield J.F."/>
        </authorList>
    </citation>
    <scope>NUCLEOTIDE SEQUENCE [LARGE SCALE GENOMIC DNA]</scope>
</reference>
<accession>A0A0G0RJ15</accession>
<gene>
    <name evidence="1" type="ORF">UT84_C0018G0027</name>
</gene>